<evidence type="ECO:0000256" key="1">
    <source>
        <dbReference type="SAM" id="MobiDB-lite"/>
    </source>
</evidence>
<evidence type="ECO:0000313" key="2">
    <source>
        <dbReference type="EMBL" id="KAG6484566.1"/>
    </source>
</evidence>
<dbReference type="EMBL" id="JACMSC010000015">
    <property type="protein sequence ID" value="KAG6484566.1"/>
    <property type="molecule type" value="Genomic_DNA"/>
</dbReference>
<dbReference type="Proteomes" id="UP000734854">
    <property type="component" value="Unassembled WGS sequence"/>
</dbReference>
<feature type="compositionally biased region" description="Polar residues" evidence="1">
    <location>
        <begin position="37"/>
        <end position="54"/>
    </location>
</feature>
<gene>
    <name evidence="2" type="ORF">ZIOFF_053086</name>
</gene>
<sequence length="101" mass="11128">MGRESASLNSTIALLQERFKKLERVREMREERELHRSATTNRGAAQVGLQSSEQPKWLFPGASAPSSGQLRGSHVVVDTSLTIGSWHNGNETSDVDTSLHL</sequence>
<protein>
    <submittedName>
        <fullName evidence="2">Uncharacterized protein</fullName>
    </submittedName>
</protein>
<dbReference type="PANTHER" id="PTHR34570:SF12">
    <property type="entry name" value="EXPRESSED PROTEIN"/>
    <property type="match status" value="1"/>
</dbReference>
<dbReference type="AlphaFoldDB" id="A0A8J5KLP7"/>
<accession>A0A8J5KLP7</accession>
<dbReference type="PANTHER" id="PTHR34570">
    <property type="entry name" value="OS03G0593100 PROTEIN"/>
    <property type="match status" value="1"/>
</dbReference>
<keyword evidence="3" id="KW-1185">Reference proteome</keyword>
<proteinExistence type="predicted"/>
<name>A0A8J5KLP7_ZINOF</name>
<feature type="region of interest" description="Disordered" evidence="1">
    <location>
        <begin position="31"/>
        <end position="71"/>
    </location>
</feature>
<organism evidence="2 3">
    <name type="scientific">Zingiber officinale</name>
    <name type="common">Ginger</name>
    <name type="synonym">Amomum zingiber</name>
    <dbReference type="NCBI Taxonomy" id="94328"/>
    <lineage>
        <taxon>Eukaryota</taxon>
        <taxon>Viridiplantae</taxon>
        <taxon>Streptophyta</taxon>
        <taxon>Embryophyta</taxon>
        <taxon>Tracheophyta</taxon>
        <taxon>Spermatophyta</taxon>
        <taxon>Magnoliopsida</taxon>
        <taxon>Liliopsida</taxon>
        <taxon>Zingiberales</taxon>
        <taxon>Zingiberaceae</taxon>
        <taxon>Zingiber</taxon>
    </lineage>
</organism>
<evidence type="ECO:0000313" key="3">
    <source>
        <dbReference type="Proteomes" id="UP000734854"/>
    </source>
</evidence>
<reference evidence="2 3" key="1">
    <citation type="submission" date="2020-08" db="EMBL/GenBank/DDBJ databases">
        <title>Plant Genome Project.</title>
        <authorList>
            <person name="Zhang R.-G."/>
        </authorList>
    </citation>
    <scope>NUCLEOTIDE SEQUENCE [LARGE SCALE GENOMIC DNA]</scope>
    <source>
        <tissue evidence="2">Rhizome</tissue>
    </source>
</reference>
<comment type="caution">
    <text evidence="2">The sequence shown here is derived from an EMBL/GenBank/DDBJ whole genome shotgun (WGS) entry which is preliminary data.</text>
</comment>